<dbReference type="Proteomes" id="UP000289660">
    <property type="component" value="Unassembled WGS sequence"/>
</dbReference>
<reference evidence="2" key="1">
    <citation type="submission" date="2018-12" db="EMBL/GenBank/DDBJ databases">
        <title>Genome sequence of Microcystis aeruginosa NIES-4285.</title>
        <authorList>
            <person name="Tanabe Y."/>
        </authorList>
    </citation>
    <scope>NUCLEOTIDE SEQUENCE [LARGE SCALE GENOMIC DNA]</scope>
    <source>
        <strain evidence="2">NIES-4285</strain>
    </source>
</reference>
<accession>A0A402DIK6</accession>
<name>A0A402DIK6_MICAE</name>
<evidence type="ECO:0000313" key="2">
    <source>
        <dbReference type="Proteomes" id="UP000289660"/>
    </source>
</evidence>
<organism evidence="1 2">
    <name type="scientific">Microcystis aeruginosa NIES-4285</name>
    <dbReference type="NCBI Taxonomy" id="2497681"/>
    <lineage>
        <taxon>Bacteria</taxon>
        <taxon>Bacillati</taxon>
        <taxon>Cyanobacteriota</taxon>
        <taxon>Cyanophyceae</taxon>
        <taxon>Oscillatoriophycideae</taxon>
        <taxon>Chroococcales</taxon>
        <taxon>Microcystaceae</taxon>
        <taxon>Microcystis</taxon>
    </lineage>
</organism>
<dbReference type="AlphaFoldDB" id="A0A402DIK6"/>
<gene>
    <name evidence="1" type="ORF">MiAbB_03990</name>
</gene>
<dbReference type="RefSeq" id="WP_130758175.1">
    <property type="nucleotide sequence ID" value="NZ_BIFY01000102.1"/>
</dbReference>
<comment type="caution">
    <text evidence="1">The sequence shown here is derived from an EMBL/GenBank/DDBJ whole genome shotgun (WGS) entry which is preliminary data.</text>
</comment>
<evidence type="ECO:0000313" key="1">
    <source>
        <dbReference type="EMBL" id="GCE62046.1"/>
    </source>
</evidence>
<protein>
    <submittedName>
        <fullName evidence="1">Uncharacterized protein</fullName>
    </submittedName>
</protein>
<dbReference type="EMBL" id="BIFY01000102">
    <property type="protein sequence ID" value="GCE62046.1"/>
    <property type="molecule type" value="Genomic_DNA"/>
</dbReference>
<sequence length="93" mass="10194">MAKIRSFGGVTDSIWECVKSTSERENGTVYAPPGQNQGTSTTETVVGEVILGFNFDESLKTVTYTIQKKPFIVSDDQIWNGIQETIDHCSSSS</sequence>
<proteinExistence type="predicted"/>